<organism evidence="1 2">
    <name type="scientific">Stylosanthes scabra</name>
    <dbReference type="NCBI Taxonomy" id="79078"/>
    <lineage>
        <taxon>Eukaryota</taxon>
        <taxon>Viridiplantae</taxon>
        <taxon>Streptophyta</taxon>
        <taxon>Embryophyta</taxon>
        <taxon>Tracheophyta</taxon>
        <taxon>Spermatophyta</taxon>
        <taxon>Magnoliopsida</taxon>
        <taxon>eudicotyledons</taxon>
        <taxon>Gunneridae</taxon>
        <taxon>Pentapetalae</taxon>
        <taxon>rosids</taxon>
        <taxon>fabids</taxon>
        <taxon>Fabales</taxon>
        <taxon>Fabaceae</taxon>
        <taxon>Papilionoideae</taxon>
        <taxon>50 kb inversion clade</taxon>
        <taxon>dalbergioids sensu lato</taxon>
        <taxon>Dalbergieae</taxon>
        <taxon>Pterocarpus clade</taxon>
        <taxon>Stylosanthes</taxon>
    </lineage>
</organism>
<accession>A0ABU6TAU1</accession>
<evidence type="ECO:0000313" key="2">
    <source>
        <dbReference type="Proteomes" id="UP001341840"/>
    </source>
</evidence>
<reference evidence="1 2" key="1">
    <citation type="journal article" date="2023" name="Plants (Basel)">
        <title>Bridging the Gap: Combining Genomics and Transcriptomics Approaches to Understand Stylosanthes scabra, an Orphan Legume from the Brazilian Caatinga.</title>
        <authorList>
            <person name="Ferreira-Neto J.R.C."/>
            <person name="da Silva M.D."/>
            <person name="Binneck E."/>
            <person name="de Melo N.F."/>
            <person name="da Silva R.H."/>
            <person name="de Melo A.L.T.M."/>
            <person name="Pandolfi V."/>
            <person name="Bustamante F.O."/>
            <person name="Brasileiro-Vidal A.C."/>
            <person name="Benko-Iseppon A.M."/>
        </authorList>
    </citation>
    <scope>NUCLEOTIDE SEQUENCE [LARGE SCALE GENOMIC DNA]</scope>
    <source>
        <tissue evidence="1">Leaves</tissue>
    </source>
</reference>
<comment type="caution">
    <text evidence="1">The sequence shown here is derived from an EMBL/GenBank/DDBJ whole genome shotgun (WGS) entry which is preliminary data.</text>
</comment>
<name>A0ABU6TAU1_9FABA</name>
<sequence length="133" mass="15036">MDSTTKQGAVALNRRLQQAAKEVRMLLHHRHVARLLCTSSNSDLKKVECGLKLEEHSLRLFDDRDGNGPGYSTGARGSARFTKQARLRLFARLESKKKPTNNNRPRLESHISDMGQARLNQILAWLGPFPPYS</sequence>
<keyword evidence="2" id="KW-1185">Reference proteome</keyword>
<dbReference type="Proteomes" id="UP001341840">
    <property type="component" value="Unassembled WGS sequence"/>
</dbReference>
<protein>
    <submittedName>
        <fullName evidence="1">Uncharacterized protein</fullName>
    </submittedName>
</protein>
<evidence type="ECO:0000313" key="1">
    <source>
        <dbReference type="EMBL" id="MED6145475.1"/>
    </source>
</evidence>
<proteinExistence type="predicted"/>
<gene>
    <name evidence="1" type="ORF">PIB30_025619</name>
</gene>
<dbReference type="EMBL" id="JASCZI010090715">
    <property type="protein sequence ID" value="MED6145475.1"/>
    <property type="molecule type" value="Genomic_DNA"/>
</dbReference>